<dbReference type="EMBL" id="KZ819603">
    <property type="protein sequence ID" value="PWN36062.1"/>
    <property type="molecule type" value="Genomic_DNA"/>
</dbReference>
<sequence>MSDNNSNNNQQGNLMDAASNAAGILGGHAQLAQGATQEQIGNLLNSDEWKKSGIDLKGDAADNIKKAYDDFKAQGGNDQDLINKFSSAADKACPETGSGVGSNQQGN</sequence>
<evidence type="ECO:0008006" key="3">
    <source>
        <dbReference type="Google" id="ProtNLM"/>
    </source>
</evidence>
<dbReference type="GeneID" id="37023548"/>
<evidence type="ECO:0000313" key="2">
    <source>
        <dbReference type="Proteomes" id="UP000245771"/>
    </source>
</evidence>
<dbReference type="RefSeq" id="XP_025356364.1">
    <property type="nucleotide sequence ID" value="XM_025501767.1"/>
</dbReference>
<gene>
    <name evidence="1" type="ORF">FA14DRAFT_189981</name>
</gene>
<dbReference type="AlphaFoldDB" id="A0A316VEQ0"/>
<dbReference type="OrthoDB" id="3354589at2759"/>
<proteinExistence type="predicted"/>
<organism evidence="1 2">
    <name type="scientific">Meira miltonrushii</name>
    <dbReference type="NCBI Taxonomy" id="1280837"/>
    <lineage>
        <taxon>Eukaryota</taxon>
        <taxon>Fungi</taxon>
        <taxon>Dikarya</taxon>
        <taxon>Basidiomycota</taxon>
        <taxon>Ustilaginomycotina</taxon>
        <taxon>Exobasidiomycetes</taxon>
        <taxon>Exobasidiales</taxon>
        <taxon>Brachybasidiaceae</taxon>
        <taxon>Meira</taxon>
    </lineage>
</organism>
<name>A0A316VEQ0_9BASI</name>
<dbReference type="Proteomes" id="UP000245771">
    <property type="component" value="Unassembled WGS sequence"/>
</dbReference>
<dbReference type="InParanoid" id="A0A316VEQ0"/>
<accession>A0A316VEQ0</accession>
<keyword evidence="2" id="KW-1185">Reference proteome</keyword>
<reference evidence="1 2" key="1">
    <citation type="journal article" date="2018" name="Mol. Biol. Evol.">
        <title>Broad Genomic Sampling Reveals a Smut Pathogenic Ancestry of the Fungal Clade Ustilaginomycotina.</title>
        <authorList>
            <person name="Kijpornyongpan T."/>
            <person name="Mondo S.J."/>
            <person name="Barry K."/>
            <person name="Sandor L."/>
            <person name="Lee J."/>
            <person name="Lipzen A."/>
            <person name="Pangilinan J."/>
            <person name="LaButti K."/>
            <person name="Hainaut M."/>
            <person name="Henrissat B."/>
            <person name="Grigoriev I.V."/>
            <person name="Spatafora J.W."/>
            <person name="Aime M.C."/>
        </authorList>
    </citation>
    <scope>NUCLEOTIDE SEQUENCE [LARGE SCALE GENOMIC DNA]</scope>
    <source>
        <strain evidence="1 2">MCA 3882</strain>
    </source>
</reference>
<evidence type="ECO:0000313" key="1">
    <source>
        <dbReference type="EMBL" id="PWN36062.1"/>
    </source>
</evidence>
<protein>
    <recommendedName>
        <fullName evidence="3">CsbD-like domain-containing protein</fullName>
    </recommendedName>
</protein>